<evidence type="ECO:0000256" key="4">
    <source>
        <dbReference type="ARBA" id="ARBA00022737"/>
    </source>
</evidence>
<dbReference type="eggNOG" id="ENOG502RYEX">
    <property type="taxonomic scope" value="Eukaryota"/>
</dbReference>
<feature type="domain" description="Immunoglobulin subtype 2" evidence="10">
    <location>
        <begin position="324"/>
        <end position="389"/>
    </location>
</feature>
<feature type="domain" description="Immunoglobulin subtype 2" evidence="10">
    <location>
        <begin position="225"/>
        <end position="289"/>
    </location>
</feature>
<dbReference type="InterPro" id="IPR050412">
    <property type="entry name" value="Ig-like_Receptors_ImmuneReg"/>
</dbReference>
<dbReference type="FunFam" id="2.60.40.10:FF:000033">
    <property type="entry name" value="Killer cell immunoglobulin-like receptor"/>
    <property type="match status" value="2"/>
</dbReference>
<protein>
    <submittedName>
        <fullName evidence="12">Alpha-1-B glycoprotein</fullName>
    </submittedName>
</protein>
<name>H0XX65_OTOGA</name>
<dbReference type="Ensembl" id="ENSOGAT00000031557.1">
    <property type="protein sequence ID" value="ENSOGAP00000020708.1"/>
    <property type="gene ID" value="ENSOGAG00000027567.1"/>
</dbReference>
<evidence type="ECO:0000256" key="5">
    <source>
        <dbReference type="ARBA" id="ARBA00023157"/>
    </source>
</evidence>
<dbReference type="SUPFAM" id="SSF48726">
    <property type="entry name" value="Immunoglobulin"/>
    <property type="match status" value="5"/>
</dbReference>
<dbReference type="SMART" id="SM00408">
    <property type="entry name" value="IGc2"/>
    <property type="match status" value="3"/>
</dbReference>
<dbReference type="GO" id="GO:0002764">
    <property type="term" value="P:immune response-regulating signaling pathway"/>
    <property type="evidence" value="ECO:0007669"/>
    <property type="project" value="TreeGrafter"/>
</dbReference>
<dbReference type="InterPro" id="IPR003599">
    <property type="entry name" value="Ig_sub"/>
</dbReference>
<dbReference type="FunCoup" id="H0XX65">
    <property type="interactions" value="110"/>
</dbReference>
<dbReference type="STRING" id="30611.ENSOGAP00000020708"/>
<keyword evidence="6" id="KW-0325">Glycoprotein</keyword>
<reference evidence="12" key="2">
    <citation type="submission" date="2025-08" db="UniProtKB">
        <authorList>
            <consortium name="Ensembl"/>
        </authorList>
    </citation>
    <scope>IDENTIFICATION</scope>
</reference>
<comment type="subcellular location">
    <subcellularLocation>
        <location evidence="1">Cell membrane</location>
        <topology evidence="1">Single-pass type I membrane protein</topology>
    </subcellularLocation>
</comment>
<keyword evidence="3 9" id="KW-0732">Signal</keyword>
<dbReference type="InterPro" id="IPR013783">
    <property type="entry name" value="Ig-like_fold"/>
</dbReference>
<evidence type="ECO:0000256" key="1">
    <source>
        <dbReference type="ARBA" id="ARBA00004251"/>
    </source>
</evidence>
<feature type="chain" id="PRO_5003545547" evidence="9">
    <location>
        <begin position="23"/>
        <end position="503"/>
    </location>
</feature>
<dbReference type="InterPro" id="IPR036179">
    <property type="entry name" value="Ig-like_dom_sf"/>
</dbReference>
<dbReference type="InterPro" id="IPR003598">
    <property type="entry name" value="Ig_sub2"/>
</dbReference>
<feature type="disulfide bond" evidence="8">
    <location>
        <begin position="50"/>
        <end position="94"/>
    </location>
</feature>
<accession>H0XX65</accession>
<dbReference type="GO" id="GO:0005576">
    <property type="term" value="C:extracellular region"/>
    <property type="evidence" value="ECO:0007669"/>
    <property type="project" value="Ensembl"/>
</dbReference>
<evidence type="ECO:0000256" key="6">
    <source>
        <dbReference type="ARBA" id="ARBA00023180"/>
    </source>
</evidence>
<feature type="signal peptide" evidence="9">
    <location>
        <begin position="1"/>
        <end position="22"/>
    </location>
</feature>
<evidence type="ECO:0000259" key="10">
    <source>
        <dbReference type="SMART" id="SM00408"/>
    </source>
</evidence>
<sequence>MIALLVSFLLLWGFTLGPVAEAAVFFDTRPSLSAKSESQLEPWTNITLTCKAQLVTMDFELLKDGTSQELVHLHSPTIKHQFLLTGDIWGLYRCRSGLSNDGWTELSNLVEVTGPKSLPSPWLSTEPVSWITPGLNATLVCHGGLQGVTFLLRRKGDDAFLEVAKAGEDVEATFLVHKAGDYSCTYRTHAAGTPSDPSAPVTIKELAAPPPPALNVDRESAGILRPGDKATLVCVAPLSGVEFQLRQGEKELPVPRSSSNPDRTYFHLEALAPRDSRPYYTCRYRLWNQQSAWSEDSKPAELIVSNEQLPAPELLAQPASRSPEPGALVRLRCLGPLVGMRFALVREDAGGRRVHRVLSPAGTEATFELRNVSVADSANYSCVYVDPEPPFSGSVPSASVELQVEGPPPRPRLRALWSGAVTPGRDAVLRCEGLVPDVTFELLRVGDTKPLERLHAIHPSADLTLTYVGPQHAGNYSCRYRSWWPNRFESELSDPVQLLVAGA</sequence>
<reference evidence="13" key="1">
    <citation type="submission" date="2011-03" db="EMBL/GenBank/DDBJ databases">
        <title>Version 3 of the genome sequence of Otolemur garnettii (Bushbaby).</title>
        <authorList>
            <consortium name="The Broad Institute Genome Sequencing Platform"/>
            <person name="Di Palma F."/>
            <person name="Johnson J."/>
            <person name="Lander E.S."/>
            <person name="Lindblad-Toh K."/>
            <person name="Jaffe D.B."/>
            <person name="Gnerre S."/>
            <person name="MacCallum I."/>
            <person name="Przybylski D."/>
            <person name="Ribeiro F.J."/>
            <person name="Burton J.N."/>
            <person name="Walker B.J."/>
            <person name="Sharpe T."/>
            <person name="Hall G."/>
        </authorList>
    </citation>
    <scope>NUCLEOTIDE SEQUENCE [LARGE SCALE GENOMIC DNA]</scope>
</reference>
<dbReference type="HOGENOM" id="CLU_042929_1_0_1"/>
<dbReference type="InParanoid" id="H0XX65"/>
<evidence type="ECO:0000256" key="8">
    <source>
        <dbReference type="PIRSR" id="PIRSR001979-1"/>
    </source>
</evidence>
<dbReference type="Pfam" id="PF13895">
    <property type="entry name" value="Ig_2"/>
    <property type="match status" value="1"/>
</dbReference>
<dbReference type="PANTHER" id="PTHR11738:SF184">
    <property type="entry name" value="ALPHA-1B-GLYCOPROTEIN"/>
    <property type="match status" value="1"/>
</dbReference>
<evidence type="ECO:0000259" key="11">
    <source>
        <dbReference type="SMART" id="SM00409"/>
    </source>
</evidence>
<dbReference type="EMBL" id="AAQR03119267">
    <property type="status" value="NOT_ANNOTATED_CDS"/>
    <property type="molecule type" value="Genomic_DNA"/>
</dbReference>
<feature type="domain" description="Immunoglobulin" evidence="11">
    <location>
        <begin position="219"/>
        <end position="305"/>
    </location>
</feature>
<feature type="domain" description="Immunoglobulin" evidence="11">
    <location>
        <begin position="318"/>
        <end position="405"/>
    </location>
</feature>
<keyword evidence="7" id="KW-0393">Immunoglobulin domain</keyword>
<keyword evidence="13" id="KW-1185">Reference proteome</keyword>
<evidence type="ECO:0000256" key="3">
    <source>
        <dbReference type="ARBA" id="ARBA00022729"/>
    </source>
</evidence>
<dbReference type="GO" id="GO:0005886">
    <property type="term" value="C:plasma membrane"/>
    <property type="evidence" value="ECO:0007669"/>
    <property type="project" value="UniProtKB-SubCell"/>
</dbReference>
<comment type="similarity">
    <text evidence="2">Belongs to the immunoglobulin superfamily.</text>
</comment>
<evidence type="ECO:0000313" key="13">
    <source>
        <dbReference type="Proteomes" id="UP000005225"/>
    </source>
</evidence>
<dbReference type="InterPro" id="IPR016332">
    <property type="entry name" value="A1B_glyco/leuk_Ig-like_rcpt"/>
</dbReference>
<evidence type="ECO:0000256" key="9">
    <source>
        <dbReference type="SAM" id="SignalP"/>
    </source>
</evidence>
<organism evidence="12 13">
    <name type="scientific">Otolemur garnettii</name>
    <name type="common">Small-eared galago</name>
    <name type="synonym">Garnett's greater bushbaby</name>
    <dbReference type="NCBI Taxonomy" id="30611"/>
    <lineage>
        <taxon>Eukaryota</taxon>
        <taxon>Metazoa</taxon>
        <taxon>Chordata</taxon>
        <taxon>Craniata</taxon>
        <taxon>Vertebrata</taxon>
        <taxon>Euteleostomi</taxon>
        <taxon>Mammalia</taxon>
        <taxon>Eutheria</taxon>
        <taxon>Euarchontoglires</taxon>
        <taxon>Primates</taxon>
        <taxon>Strepsirrhini</taxon>
        <taxon>Lorisiformes</taxon>
        <taxon>Galagidae</taxon>
        <taxon>Otolemur</taxon>
    </lineage>
</organism>
<evidence type="ECO:0000256" key="7">
    <source>
        <dbReference type="ARBA" id="ARBA00023319"/>
    </source>
</evidence>
<evidence type="ECO:0000313" key="12">
    <source>
        <dbReference type="Ensembl" id="ENSOGAP00000020708.1"/>
    </source>
</evidence>
<feature type="domain" description="Immunoglobulin subtype 2" evidence="10">
    <location>
        <begin position="422"/>
        <end position="485"/>
    </location>
</feature>
<evidence type="ECO:0000256" key="2">
    <source>
        <dbReference type="ARBA" id="ARBA00008637"/>
    </source>
</evidence>
<dbReference type="PIRSF" id="PIRSF001979">
    <property type="entry name" value="Alpha_1B_glycoprot_prd"/>
    <property type="match status" value="1"/>
</dbReference>
<keyword evidence="4" id="KW-0677">Repeat</keyword>
<dbReference type="Gene3D" id="2.60.40.10">
    <property type="entry name" value="Immunoglobulins"/>
    <property type="match status" value="5"/>
</dbReference>
<dbReference type="Proteomes" id="UP000005225">
    <property type="component" value="Unassembled WGS sequence"/>
</dbReference>
<proteinExistence type="inferred from homology"/>
<keyword evidence="5 8" id="KW-1015">Disulfide bond</keyword>
<dbReference type="AlphaFoldDB" id="H0XX65"/>
<dbReference type="PANTHER" id="PTHR11738">
    <property type="entry name" value="MHC CLASS I NK CELL RECEPTOR"/>
    <property type="match status" value="1"/>
</dbReference>
<dbReference type="FunFam" id="2.60.40.10:FF:000049">
    <property type="entry name" value="Leukocyte immunoglobulin-like receptor subfamily B member 1"/>
    <property type="match status" value="1"/>
</dbReference>
<feature type="disulfide bond" evidence="8">
    <location>
        <begin position="141"/>
        <end position="184"/>
    </location>
</feature>
<dbReference type="SMART" id="SM00409">
    <property type="entry name" value="IG"/>
    <property type="match status" value="3"/>
</dbReference>
<dbReference type="GeneTree" id="ENSGT01150000286974"/>
<reference evidence="12" key="3">
    <citation type="submission" date="2025-09" db="UniProtKB">
        <authorList>
            <consortium name="Ensembl"/>
        </authorList>
    </citation>
    <scope>IDENTIFICATION</scope>
</reference>
<dbReference type="OMA" id="FWGLPMG"/>
<feature type="domain" description="Immunoglobulin" evidence="11">
    <location>
        <begin position="416"/>
        <end position="501"/>
    </location>
</feature>